<reference evidence="2" key="1">
    <citation type="submission" date="2017-10" db="EMBL/GenBank/DDBJ databases">
        <title>Rapid genome shrinkage in a self-fertile nematode reveals novel sperm competition proteins.</title>
        <authorList>
            <person name="Yin D."/>
            <person name="Schwarz E.M."/>
            <person name="Thomas C.G."/>
            <person name="Felde R.L."/>
            <person name="Korf I.F."/>
            <person name="Cutter A.D."/>
            <person name="Schartner C.M."/>
            <person name="Ralston E.J."/>
            <person name="Meyer B.J."/>
            <person name="Haag E.S."/>
        </authorList>
    </citation>
    <scope>NUCLEOTIDE SEQUENCE [LARGE SCALE GENOMIC DNA]</scope>
    <source>
        <strain evidence="2">JU1422</strain>
    </source>
</reference>
<sequence>MCSKTEKIPICVAKVSRDNVILGFNNFEAMGIQLAIEKQPRCIRMMNDAILAPKSQRIVGVQVAGFFSKQKLCLVHPVIDQLSTEVCQVKQDGQSFLVLSNSGIDTVFLEKDQVIAHGEIKEFQVQKDEVFEFAACRSTMDEKKRSEPIGQKTVDMEKCQGPPLTSTLPLFVEILEPE</sequence>
<dbReference type="AlphaFoldDB" id="A0A2G5TLR1"/>
<organism evidence="1 2">
    <name type="scientific">Caenorhabditis nigoni</name>
    <dbReference type="NCBI Taxonomy" id="1611254"/>
    <lineage>
        <taxon>Eukaryota</taxon>
        <taxon>Metazoa</taxon>
        <taxon>Ecdysozoa</taxon>
        <taxon>Nematoda</taxon>
        <taxon>Chromadorea</taxon>
        <taxon>Rhabditida</taxon>
        <taxon>Rhabditina</taxon>
        <taxon>Rhabditomorpha</taxon>
        <taxon>Rhabditoidea</taxon>
        <taxon>Rhabditidae</taxon>
        <taxon>Peloderinae</taxon>
        <taxon>Caenorhabditis</taxon>
    </lineage>
</organism>
<evidence type="ECO:0000313" key="2">
    <source>
        <dbReference type="Proteomes" id="UP000230233"/>
    </source>
</evidence>
<gene>
    <name evidence="1" type="primary">Cnig_chr_V.g20196</name>
    <name evidence="1" type="ORF">B9Z55_020196</name>
</gene>
<accession>A0A2G5TLR1</accession>
<dbReference type="Proteomes" id="UP000230233">
    <property type="component" value="Chromosome V"/>
</dbReference>
<keyword evidence="2" id="KW-1185">Reference proteome</keyword>
<comment type="caution">
    <text evidence="1">The sequence shown here is derived from an EMBL/GenBank/DDBJ whole genome shotgun (WGS) entry which is preliminary data.</text>
</comment>
<name>A0A2G5TLR1_9PELO</name>
<proteinExistence type="predicted"/>
<evidence type="ECO:0000313" key="1">
    <source>
        <dbReference type="EMBL" id="PIC28199.1"/>
    </source>
</evidence>
<dbReference type="EMBL" id="PDUG01000005">
    <property type="protein sequence ID" value="PIC28199.1"/>
    <property type="molecule type" value="Genomic_DNA"/>
</dbReference>
<protein>
    <submittedName>
        <fullName evidence="1">Uncharacterized protein</fullName>
    </submittedName>
</protein>